<gene>
    <name evidence="1" type="ORF">METZ01_LOCUS211990</name>
</gene>
<evidence type="ECO:0000313" key="1">
    <source>
        <dbReference type="EMBL" id="SVB59136.1"/>
    </source>
</evidence>
<feature type="non-terminal residue" evidence="1">
    <location>
        <position position="1"/>
    </location>
</feature>
<name>A0A382F7V8_9ZZZZ</name>
<organism evidence="1">
    <name type="scientific">marine metagenome</name>
    <dbReference type="NCBI Taxonomy" id="408172"/>
    <lineage>
        <taxon>unclassified sequences</taxon>
        <taxon>metagenomes</taxon>
        <taxon>ecological metagenomes</taxon>
    </lineage>
</organism>
<proteinExistence type="predicted"/>
<sequence length="59" mass="6337">VNERQFVLILVFFLVVSNSSPGTLDSTIGDADSSTKTNTLDVLMLGNSYTSQNNLASKL</sequence>
<dbReference type="AlphaFoldDB" id="A0A382F7V8"/>
<reference evidence="1" key="1">
    <citation type="submission" date="2018-05" db="EMBL/GenBank/DDBJ databases">
        <authorList>
            <person name="Lanie J.A."/>
            <person name="Ng W.-L."/>
            <person name="Kazmierczak K.M."/>
            <person name="Andrzejewski T.M."/>
            <person name="Davidsen T.M."/>
            <person name="Wayne K.J."/>
            <person name="Tettelin H."/>
            <person name="Glass J.I."/>
            <person name="Rusch D."/>
            <person name="Podicherti R."/>
            <person name="Tsui H.-C.T."/>
            <person name="Winkler M.E."/>
        </authorList>
    </citation>
    <scope>NUCLEOTIDE SEQUENCE</scope>
</reference>
<dbReference type="EMBL" id="UINC01048516">
    <property type="protein sequence ID" value="SVB59136.1"/>
    <property type="molecule type" value="Genomic_DNA"/>
</dbReference>
<feature type="non-terminal residue" evidence="1">
    <location>
        <position position="59"/>
    </location>
</feature>
<protein>
    <submittedName>
        <fullName evidence="1">Uncharacterized protein</fullName>
    </submittedName>
</protein>
<accession>A0A382F7V8</accession>